<sequence>MTCALLHNFIRIEMPYDSLEAEIPEVDDEISDDPDIAFIDQVKPSQQWMNWMNRKNGVARNECILKTCRRDWTVEEERVLANAMKAQVVNGYKADNKFKSGKNYGSLSTMRSMSGFGWNDTTKMITIDDESVWADYVKIFGKDRATGEAAEGFADVVQVLFNKDVNNEKGKDNDRRLDYEPVFNHSQFDEVQNMSFLHANTSGSSKSEKRKRKIVDENDDRFIDLMTSFCDKSDDRLGDISKCIGFEHDASKSTKVVFEALGQVTSLDMEEMILVSQLIVNNTKNINLFFSLPNIGKITMVKVILEGKFPVNS</sequence>
<evidence type="ECO:0000313" key="1">
    <source>
        <dbReference type="EMBL" id="KAG8372423.1"/>
    </source>
</evidence>
<protein>
    <recommendedName>
        <fullName evidence="3">Myb/SANT-like domain-containing protein</fullName>
    </recommendedName>
</protein>
<dbReference type="EMBL" id="WHWC01000012">
    <property type="protein sequence ID" value="KAG8372423.1"/>
    <property type="molecule type" value="Genomic_DNA"/>
</dbReference>
<dbReference type="PANTHER" id="PTHR46250">
    <property type="entry name" value="MYB/SANT-LIKE DNA-BINDING DOMAIN PROTEIN-RELATED"/>
    <property type="match status" value="1"/>
</dbReference>
<gene>
    <name evidence="1" type="ORF">BUALT_Bualt12G0064600</name>
</gene>
<comment type="caution">
    <text evidence="1">The sequence shown here is derived from an EMBL/GenBank/DDBJ whole genome shotgun (WGS) entry which is preliminary data.</text>
</comment>
<organism evidence="1 2">
    <name type="scientific">Buddleja alternifolia</name>
    <dbReference type="NCBI Taxonomy" id="168488"/>
    <lineage>
        <taxon>Eukaryota</taxon>
        <taxon>Viridiplantae</taxon>
        <taxon>Streptophyta</taxon>
        <taxon>Embryophyta</taxon>
        <taxon>Tracheophyta</taxon>
        <taxon>Spermatophyta</taxon>
        <taxon>Magnoliopsida</taxon>
        <taxon>eudicotyledons</taxon>
        <taxon>Gunneridae</taxon>
        <taxon>Pentapetalae</taxon>
        <taxon>asterids</taxon>
        <taxon>lamiids</taxon>
        <taxon>Lamiales</taxon>
        <taxon>Scrophulariaceae</taxon>
        <taxon>Buddlejeae</taxon>
        <taxon>Buddleja</taxon>
    </lineage>
</organism>
<evidence type="ECO:0008006" key="3">
    <source>
        <dbReference type="Google" id="ProtNLM"/>
    </source>
</evidence>
<accession>A0AAV6WQE7</accession>
<reference evidence="1" key="1">
    <citation type="submission" date="2019-10" db="EMBL/GenBank/DDBJ databases">
        <authorList>
            <person name="Zhang R."/>
            <person name="Pan Y."/>
            <person name="Wang J."/>
            <person name="Ma R."/>
            <person name="Yu S."/>
        </authorList>
    </citation>
    <scope>NUCLEOTIDE SEQUENCE</scope>
    <source>
        <strain evidence="1">LA-IB0</strain>
        <tissue evidence="1">Leaf</tissue>
    </source>
</reference>
<dbReference type="PANTHER" id="PTHR46250:SF15">
    <property type="entry name" value="OS01G0523800 PROTEIN"/>
    <property type="match status" value="1"/>
</dbReference>
<evidence type="ECO:0000313" key="2">
    <source>
        <dbReference type="Proteomes" id="UP000826271"/>
    </source>
</evidence>
<dbReference type="Proteomes" id="UP000826271">
    <property type="component" value="Unassembled WGS sequence"/>
</dbReference>
<proteinExistence type="predicted"/>
<keyword evidence="2" id="KW-1185">Reference proteome</keyword>
<name>A0AAV6WQE7_9LAMI</name>
<dbReference type="AlphaFoldDB" id="A0AAV6WQE7"/>